<evidence type="ECO:0000313" key="3">
    <source>
        <dbReference type="Proteomes" id="UP001359886"/>
    </source>
</evidence>
<evidence type="ECO:0000259" key="1">
    <source>
        <dbReference type="Pfam" id="PF20247"/>
    </source>
</evidence>
<proteinExistence type="predicted"/>
<keyword evidence="3" id="KW-1185">Reference proteome</keyword>
<dbReference type="EMBL" id="JAZHOG010000010">
    <property type="protein sequence ID" value="MEJ8568851.1"/>
    <property type="molecule type" value="Genomic_DNA"/>
</dbReference>
<dbReference type="InterPro" id="IPR046537">
    <property type="entry name" value="DUF6602"/>
</dbReference>
<dbReference type="Proteomes" id="UP001359886">
    <property type="component" value="Unassembled WGS sequence"/>
</dbReference>
<evidence type="ECO:0000313" key="2">
    <source>
        <dbReference type="EMBL" id="MEJ8568851.1"/>
    </source>
</evidence>
<sequence length="250" mass="27635">MTGSVDENHNRLNEVYAGLQEQLRAGLASSRSVIDHPGAKGSGTEANWLKMLQDHLPHRYQVETAFVVDAEGQQSEQIDIVIYDRQYTPELYNVAGQKLIPSEGVYAVLEVKQTLDKGNVEYAGGKISSVRRLNRTSVEVVHAGGEYAPRPNPPILGGILATQSEWNPPLGEAFHNCLAERPEEEKLNFGCVLDAGGFEVSYDGDELKTQISSREHALAFFFLRLLRSLQRIGTVPALDYDAYLAAFCLD</sequence>
<gene>
    <name evidence="2" type="ORF">V3330_14550</name>
</gene>
<comment type="caution">
    <text evidence="2">The sequence shown here is derived from an EMBL/GenBank/DDBJ whole genome shotgun (WGS) entry which is preliminary data.</text>
</comment>
<dbReference type="Pfam" id="PF20247">
    <property type="entry name" value="DUF6602"/>
    <property type="match status" value="1"/>
</dbReference>
<organism evidence="2 3">
    <name type="scientific">Elongatibacter sediminis</name>
    <dbReference type="NCBI Taxonomy" id="3119006"/>
    <lineage>
        <taxon>Bacteria</taxon>
        <taxon>Pseudomonadati</taxon>
        <taxon>Pseudomonadota</taxon>
        <taxon>Gammaproteobacteria</taxon>
        <taxon>Chromatiales</taxon>
        <taxon>Wenzhouxiangellaceae</taxon>
        <taxon>Elongatibacter</taxon>
    </lineage>
</organism>
<dbReference type="AlphaFoldDB" id="A0AAW9RMT2"/>
<dbReference type="CDD" id="cd21411">
    <property type="entry name" value="NucC"/>
    <property type="match status" value="1"/>
</dbReference>
<name>A0AAW9RMT2_9GAMM</name>
<dbReference type="RefSeq" id="WP_354696175.1">
    <property type="nucleotide sequence ID" value="NZ_JAZHOG010000010.1"/>
</dbReference>
<reference evidence="2 3" key="1">
    <citation type="submission" date="2024-02" db="EMBL/GenBank/DDBJ databases">
        <title>A novel Wenzhouxiangellaceae bacterium, isolated from coastal sediments.</title>
        <authorList>
            <person name="Du Z.-J."/>
            <person name="Ye Y.-Q."/>
            <person name="Zhang X.-Y."/>
        </authorList>
    </citation>
    <scope>NUCLEOTIDE SEQUENCE [LARGE SCALE GENOMIC DNA]</scope>
    <source>
        <strain evidence="2 3">CH-27</strain>
    </source>
</reference>
<protein>
    <submittedName>
        <fullName evidence="2">DUF6602 domain-containing protein</fullName>
    </submittedName>
</protein>
<feature type="domain" description="DUF6602" evidence="1">
    <location>
        <begin position="30"/>
        <end position="133"/>
    </location>
</feature>
<accession>A0AAW9RMT2</accession>